<feature type="compositionally biased region" description="Low complexity" evidence="1">
    <location>
        <begin position="198"/>
        <end position="233"/>
    </location>
</feature>
<sequence length="363" mass="37084">MWVTMWAVLSLAVLAVAAAHAAPTSAIVGGLETSLLDGRTQGQGQGQGQDQAQPQGPVLGRPTTARLERVYSSSVKAGGKVKAGVARPATESYARTGNRVHLTPAGTPSENPAPCAIGGRHFLHGQQVTRSDPCEFCVCLDGEVFCWWQDCPPSTAQGPCRGRPAFSSCQDDATATAASATATSATEQASAESDDASQNETSTVSATPPAATDTTSPSRGQQGQQLQTTGALQDPTTNPQPAVPGLGDQPASSGTEAASAATGPDNNGSVHDGHAASTAASAASAANTTTTSVPTTTELMCHVLGSSYRVGEVLPRDTGSCLQCECSPVGRVTCSPKDCLSVREEEDVYQPASSLDMFDVDSF</sequence>
<dbReference type="SUPFAM" id="SSF57603">
    <property type="entry name" value="FnI-like domain"/>
    <property type="match status" value="1"/>
</dbReference>
<feature type="compositionally biased region" description="Low complexity" evidence="1">
    <location>
        <begin position="275"/>
        <end position="292"/>
    </location>
</feature>
<evidence type="ECO:0000313" key="5">
    <source>
        <dbReference type="RefSeq" id="XP_034248601.1"/>
    </source>
</evidence>
<feature type="region of interest" description="Disordered" evidence="1">
    <location>
        <begin position="88"/>
        <end position="111"/>
    </location>
</feature>
<dbReference type="AlphaFoldDB" id="A0A6P8ZUG5"/>
<evidence type="ECO:0000313" key="3">
    <source>
        <dbReference type="Proteomes" id="UP000515158"/>
    </source>
</evidence>
<organism evidence="5">
    <name type="scientific">Thrips palmi</name>
    <name type="common">Melon thrips</name>
    <dbReference type="NCBI Taxonomy" id="161013"/>
    <lineage>
        <taxon>Eukaryota</taxon>
        <taxon>Metazoa</taxon>
        <taxon>Ecdysozoa</taxon>
        <taxon>Arthropoda</taxon>
        <taxon>Hexapoda</taxon>
        <taxon>Insecta</taxon>
        <taxon>Pterygota</taxon>
        <taxon>Neoptera</taxon>
        <taxon>Paraneoptera</taxon>
        <taxon>Thysanoptera</taxon>
        <taxon>Terebrantia</taxon>
        <taxon>Thripoidea</taxon>
        <taxon>Thripidae</taxon>
        <taxon>Thrips</taxon>
    </lineage>
</organism>
<feature type="compositionally biased region" description="Low complexity" evidence="1">
    <location>
        <begin position="180"/>
        <end position="191"/>
    </location>
</feature>
<protein>
    <submittedName>
        <fullName evidence="4 5">Uncharacterized protein LOC117649725</fullName>
    </submittedName>
</protein>
<dbReference type="Proteomes" id="UP000515158">
    <property type="component" value="Unplaced"/>
</dbReference>
<proteinExistence type="predicted"/>
<evidence type="ECO:0000313" key="4">
    <source>
        <dbReference type="RefSeq" id="XP_034248600.1"/>
    </source>
</evidence>
<reference evidence="4 5" key="1">
    <citation type="submission" date="2025-04" db="UniProtKB">
        <authorList>
            <consortium name="RefSeq"/>
        </authorList>
    </citation>
    <scope>IDENTIFICATION</scope>
    <source>
        <tissue evidence="4 5">Total insect</tissue>
    </source>
</reference>
<evidence type="ECO:0000256" key="2">
    <source>
        <dbReference type="SAM" id="SignalP"/>
    </source>
</evidence>
<feature type="chain" id="PRO_5044654935" evidence="2">
    <location>
        <begin position="22"/>
        <end position="363"/>
    </location>
</feature>
<feature type="signal peptide" evidence="2">
    <location>
        <begin position="1"/>
        <end position="21"/>
    </location>
</feature>
<name>A0A6P8ZUG5_THRPL</name>
<feature type="region of interest" description="Disordered" evidence="1">
    <location>
        <begin position="38"/>
        <end position="59"/>
    </location>
</feature>
<gene>
    <name evidence="4 5" type="primary">LOC117649725</name>
</gene>
<dbReference type="OrthoDB" id="8045763at2759"/>
<dbReference type="RefSeq" id="XP_034248601.1">
    <property type="nucleotide sequence ID" value="XM_034392710.1"/>
</dbReference>
<dbReference type="RefSeq" id="XP_034248600.1">
    <property type="nucleotide sequence ID" value="XM_034392709.1"/>
</dbReference>
<dbReference type="GeneID" id="117649725"/>
<evidence type="ECO:0000256" key="1">
    <source>
        <dbReference type="SAM" id="MobiDB-lite"/>
    </source>
</evidence>
<accession>A0A6P8ZUG5</accession>
<feature type="region of interest" description="Disordered" evidence="1">
    <location>
        <begin position="180"/>
        <end position="292"/>
    </location>
</feature>
<dbReference type="KEGG" id="tpal:117649725"/>
<feature type="compositionally biased region" description="Low complexity" evidence="1">
    <location>
        <begin position="251"/>
        <end position="263"/>
    </location>
</feature>
<keyword evidence="2" id="KW-0732">Signal</keyword>
<keyword evidence="3" id="KW-1185">Reference proteome</keyword>
<dbReference type="Gene3D" id="2.10.70.10">
    <property type="entry name" value="Complement Module, domain 1"/>
    <property type="match status" value="1"/>
</dbReference>